<reference evidence="2" key="1">
    <citation type="journal article" date="2019" name="Int. J. Syst. Evol. Microbiol.">
        <title>The Global Catalogue of Microorganisms (GCM) 10K type strain sequencing project: providing services to taxonomists for standard genome sequencing and annotation.</title>
        <authorList>
            <consortium name="The Broad Institute Genomics Platform"/>
            <consortium name="The Broad Institute Genome Sequencing Center for Infectious Disease"/>
            <person name="Wu L."/>
            <person name="Ma J."/>
        </authorList>
    </citation>
    <scope>NUCLEOTIDE SEQUENCE [LARGE SCALE GENOMIC DNA]</scope>
    <source>
        <strain evidence="2">CCUG 55995</strain>
    </source>
</reference>
<evidence type="ECO:0000313" key="2">
    <source>
        <dbReference type="Proteomes" id="UP001595952"/>
    </source>
</evidence>
<dbReference type="Proteomes" id="UP001595952">
    <property type="component" value="Unassembled WGS sequence"/>
</dbReference>
<proteinExistence type="predicted"/>
<dbReference type="EMBL" id="JBHSEI010000006">
    <property type="protein sequence ID" value="MFC4638532.1"/>
    <property type="molecule type" value="Genomic_DNA"/>
</dbReference>
<dbReference type="RefSeq" id="WP_380061541.1">
    <property type="nucleotide sequence ID" value="NZ_JBHSEI010000006.1"/>
</dbReference>
<accession>A0ABV9I939</accession>
<comment type="caution">
    <text evidence="1">The sequence shown here is derived from an EMBL/GenBank/DDBJ whole genome shotgun (WGS) entry which is preliminary data.</text>
</comment>
<protein>
    <submittedName>
        <fullName evidence="1">Uncharacterized protein</fullName>
    </submittedName>
</protein>
<sequence>MYTPGPSLLVIVPGDWNVVPEGVAELKRYLADEYGATLMMRTTTARLRSPLALQTGVWAPATWRFAWRDIEQVLLPQAFFSLEWMDEVS</sequence>
<keyword evidence="2" id="KW-1185">Reference proteome</keyword>
<organism evidence="1 2">
    <name type="scientific">Deinococcus hohokamensis</name>
    <dbReference type="NCBI Taxonomy" id="309883"/>
    <lineage>
        <taxon>Bacteria</taxon>
        <taxon>Thermotogati</taxon>
        <taxon>Deinococcota</taxon>
        <taxon>Deinococci</taxon>
        <taxon>Deinococcales</taxon>
        <taxon>Deinococcaceae</taxon>
        <taxon>Deinococcus</taxon>
    </lineage>
</organism>
<name>A0ABV9I939_9DEIO</name>
<gene>
    <name evidence="1" type="ORF">ACFO0D_09275</name>
</gene>
<evidence type="ECO:0000313" key="1">
    <source>
        <dbReference type="EMBL" id="MFC4638532.1"/>
    </source>
</evidence>